<dbReference type="EMBL" id="CP133787">
    <property type="protein sequence ID" value="WMX71728.1"/>
    <property type="molecule type" value="Genomic_DNA"/>
</dbReference>
<proteinExistence type="predicted"/>
<dbReference type="Proteomes" id="UP001254658">
    <property type="component" value="Chromosome"/>
</dbReference>
<evidence type="ECO:0000313" key="1">
    <source>
        <dbReference type="EMBL" id="WMX71728.1"/>
    </source>
</evidence>
<protein>
    <submittedName>
        <fullName evidence="1">Uncharacterized protein</fullName>
    </submittedName>
</protein>
<reference evidence="1" key="2">
    <citation type="submission" date="2023-09" db="EMBL/GenBank/DDBJ databases">
        <authorList>
            <person name="Kim T.W."/>
        </authorList>
    </citation>
    <scope>NUCLEOTIDE SEQUENCE</scope>
    <source>
        <strain evidence="1">KCKM 0438</strain>
    </source>
</reference>
<accession>A0AAX4AKR2</accession>
<gene>
    <name evidence="1" type="ORF">RF668_05605</name>
</gene>
<evidence type="ECO:0000313" key="2">
    <source>
        <dbReference type="Proteomes" id="UP001254658"/>
    </source>
</evidence>
<dbReference type="AlphaFoldDB" id="A0AAX4AKR2"/>
<dbReference type="RefSeq" id="WP_309559436.1">
    <property type="nucleotide sequence ID" value="NZ_CP133787.1"/>
</dbReference>
<name>A0AAX4AKR2_LACLC</name>
<sequence>MKIVLNKCFGGFGLSHEAKMMIFEKRGIKVFPYLFKFGDEEFLYEKLSKEEAVSITRDIIYFQKDPQLDSFSKDWGEEDEFDSIYLGFDDDRGNKDLVEVVEKLGEKASGKYSDLKVVEIPDGASYEISDYDGIETAHYGFQTGSV</sequence>
<organism evidence="1 2">
    <name type="scientific">Lactococcus lactis subsp. cremoris</name>
    <name type="common">Streptococcus cremoris</name>
    <dbReference type="NCBI Taxonomy" id="1359"/>
    <lineage>
        <taxon>Bacteria</taxon>
        <taxon>Bacillati</taxon>
        <taxon>Bacillota</taxon>
        <taxon>Bacilli</taxon>
        <taxon>Lactobacillales</taxon>
        <taxon>Streptococcaceae</taxon>
        <taxon>Lactococcus</taxon>
    </lineage>
</organism>
<reference evidence="1" key="1">
    <citation type="journal article" date="2022" name="Microbiol. Spectr.">
        <title>Optimizing Conditions in the Acid Tolerance Test for Potential Probiotics Using Response Surface Methodology.</title>
        <authorList>
            <person name="Ko H.I."/>
            <person name="Jeong C.H."/>
            <person name="Hong S.W."/>
            <person name="Eun J.B."/>
            <person name="Kim T.W."/>
        </authorList>
    </citation>
    <scope>NUCLEOTIDE SEQUENCE</scope>
    <source>
        <strain evidence="1">KCKM 0438</strain>
    </source>
</reference>